<sequence>MISRAAAIAQNLRLEPVPTLPDIRLYTAHPGSRLSQFADPDDNDPPAPYWAYQWAGGLALAHHFRAHPELVQGKRLLDLGAGSGLVGITASKLGAHTKAAEIDPNGRAAITLNAAANGVILPLIDIDLHSAPPQDVDLIAAGDVFYNAEIARLMLPFLTRCTGSGITVLIGDPDRRDLPIAQLELLASYAVGDVGDVRSNTGRKGSVYRLA</sequence>
<reference evidence="3" key="2">
    <citation type="submission" date="2023-01" db="EMBL/GenBank/DDBJ databases">
        <title>Draft genome sequence of Devosia yakushimensis strain NBRC 103855.</title>
        <authorList>
            <person name="Sun Q."/>
            <person name="Mori K."/>
        </authorList>
    </citation>
    <scope>NUCLEOTIDE SEQUENCE</scope>
    <source>
        <strain evidence="3">NBRC 103855</strain>
    </source>
</reference>
<keyword evidence="1 3" id="KW-0489">Methyltransferase</keyword>
<evidence type="ECO:0000256" key="2">
    <source>
        <dbReference type="ARBA" id="ARBA00022679"/>
    </source>
</evidence>
<keyword evidence="2" id="KW-0808">Transferase</keyword>
<evidence type="ECO:0000313" key="4">
    <source>
        <dbReference type="Proteomes" id="UP001161406"/>
    </source>
</evidence>
<dbReference type="InterPro" id="IPR019410">
    <property type="entry name" value="Methyltransf_16"/>
</dbReference>
<reference evidence="3" key="1">
    <citation type="journal article" date="2014" name="Int. J. Syst. Evol. Microbiol.">
        <title>Complete genome of a new Firmicutes species belonging to the dominant human colonic microbiota ('Ruminococcus bicirculans') reveals two chromosomes and a selective capacity to utilize plant glucans.</title>
        <authorList>
            <consortium name="NISC Comparative Sequencing Program"/>
            <person name="Wegmann U."/>
            <person name="Louis P."/>
            <person name="Goesmann A."/>
            <person name="Henrissat B."/>
            <person name="Duncan S.H."/>
            <person name="Flint H.J."/>
        </authorList>
    </citation>
    <scope>NUCLEOTIDE SEQUENCE</scope>
    <source>
        <strain evidence="3">NBRC 103855</strain>
    </source>
</reference>
<gene>
    <name evidence="3" type="ORF">GCM10007913_39490</name>
</gene>
<dbReference type="GO" id="GO:0008168">
    <property type="term" value="F:methyltransferase activity"/>
    <property type="evidence" value="ECO:0007669"/>
    <property type="project" value="UniProtKB-KW"/>
</dbReference>
<evidence type="ECO:0000313" key="3">
    <source>
        <dbReference type="EMBL" id="GLQ12017.1"/>
    </source>
</evidence>
<accession>A0ABQ5UIZ6</accession>
<proteinExistence type="predicted"/>
<comment type="caution">
    <text evidence="3">The sequence shown here is derived from an EMBL/GenBank/DDBJ whole genome shotgun (WGS) entry which is preliminary data.</text>
</comment>
<keyword evidence="4" id="KW-1185">Reference proteome</keyword>
<dbReference type="InterPro" id="IPR050078">
    <property type="entry name" value="Ribosomal_L11_MeTrfase_PrmA"/>
</dbReference>
<dbReference type="GO" id="GO:0032259">
    <property type="term" value="P:methylation"/>
    <property type="evidence" value="ECO:0007669"/>
    <property type="project" value="UniProtKB-KW"/>
</dbReference>
<dbReference type="EMBL" id="BSNG01000003">
    <property type="protein sequence ID" value="GLQ12017.1"/>
    <property type="molecule type" value="Genomic_DNA"/>
</dbReference>
<dbReference type="Gene3D" id="3.40.50.150">
    <property type="entry name" value="Vaccinia Virus protein VP39"/>
    <property type="match status" value="1"/>
</dbReference>
<protein>
    <submittedName>
        <fullName evidence="3">SAM-dependent methyltransferase</fullName>
    </submittedName>
</protein>
<dbReference type="InterPro" id="IPR029063">
    <property type="entry name" value="SAM-dependent_MTases_sf"/>
</dbReference>
<name>A0ABQ5UIZ6_9HYPH</name>
<dbReference type="Proteomes" id="UP001161406">
    <property type="component" value="Unassembled WGS sequence"/>
</dbReference>
<organism evidence="3 4">
    <name type="scientific">Devosia yakushimensis</name>
    <dbReference type="NCBI Taxonomy" id="470028"/>
    <lineage>
        <taxon>Bacteria</taxon>
        <taxon>Pseudomonadati</taxon>
        <taxon>Pseudomonadota</taxon>
        <taxon>Alphaproteobacteria</taxon>
        <taxon>Hyphomicrobiales</taxon>
        <taxon>Devosiaceae</taxon>
        <taxon>Devosia</taxon>
    </lineage>
</organism>
<dbReference type="RefSeq" id="WP_284393800.1">
    <property type="nucleotide sequence ID" value="NZ_BSNG01000003.1"/>
</dbReference>
<dbReference type="PANTHER" id="PTHR43648">
    <property type="entry name" value="ELECTRON TRANSFER FLAVOPROTEIN BETA SUBUNIT LYSINE METHYLTRANSFERASE"/>
    <property type="match status" value="1"/>
</dbReference>
<evidence type="ECO:0000256" key="1">
    <source>
        <dbReference type="ARBA" id="ARBA00022603"/>
    </source>
</evidence>
<dbReference type="PANTHER" id="PTHR43648:SF1">
    <property type="entry name" value="ELECTRON TRANSFER FLAVOPROTEIN BETA SUBUNIT LYSINE METHYLTRANSFERASE"/>
    <property type="match status" value="1"/>
</dbReference>
<dbReference type="SUPFAM" id="SSF53335">
    <property type="entry name" value="S-adenosyl-L-methionine-dependent methyltransferases"/>
    <property type="match status" value="1"/>
</dbReference>
<dbReference type="Pfam" id="PF10294">
    <property type="entry name" value="Methyltransf_16"/>
    <property type="match status" value="1"/>
</dbReference>